<organism evidence="3 4">
    <name type="scientific">Kibdelosporangium persicum</name>
    <dbReference type="NCBI Taxonomy" id="2698649"/>
    <lineage>
        <taxon>Bacteria</taxon>
        <taxon>Bacillati</taxon>
        <taxon>Actinomycetota</taxon>
        <taxon>Actinomycetes</taxon>
        <taxon>Pseudonocardiales</taxon>
        <taxon>Pseudonocardiaceae</taxon>
        <taxon>Kibdelosporangium</taxon>
    </lineage>
</organism>
<evidence type="ECO:0000256" key="1">
    <source>
        <dbReference type="SAM" id="MobiDB-lite"/>
    </source>
</evidence>
<dbReference type="RefSeq" id="WP_173139465.1">
    <property type="nucleotide sequence ID" value="NZ_CBCSGW010000111.1"/>
</dbReference>
<feature type="signal peptide" evidence="2">
    <location>
        <begin position="1"/>
        <end position="18"/>
    </location>
</feature>
<evidence type="ECO:0000313" key="4">
    <source>
        <dbReference type="Proteomes" id="UP000763557"/>
    </source>
</evidence>
<evidence type="ECO:0008006" key="5">
    <source>
        <dbReference type="Google" id="ProtNLM"/>
    </source>
</evidence>
<keyword evidence="2" id="KW-0732">Signal</keyword>
<dbReference type="EMBL" id="JAAATY010000026">
    <property type="protein sequence ID" value="NRN69366.1"/>
    <property type="molecule type" value="Genomic_DNA"/>
</dbReference>
<reference evidence="3 4" key="1">
    <citation type="submission" date="2020-01" db="EMBL/GenBank/DDBJ databases">
        <title>Kibdelosporangium persica a novel Actinomycetes from a hot desert in Iran.</title>
        <authorList>
            <person name="Safaei N."/>
            <person name="Zaburannyi N."/>
            <person name="Mueller R."/>
            <person name="Wink J."/>
        </authorList>
    </citation>
    <scope>NUCLEOTIDE SEQUENCE [LARGE SCALE GENOMIC DNA]</scope>
    <source>
        <strain evidence="3 4">4NS15</strain>
    </source>
</reference>
<feature type="chain" id="PRO_5045618404" description="Lipoprotein" evidence="2">
    <location>
        <begin position="19"/>
        <end position="174"/>
    </location>
</feature>
<name>A0ABX2FDB4_9PSEU</name>
<feature type="region of interest" description="Disordered" evidence="1">
    <location>
        <begin position="27"/>
        <end position="88"/>
    </location>
</feature>
<evidence type="ECO:0000256" key="2">
    <source>
        <dbReference type="SAM" id="SignalP"/>
    </source>
</evidence>
<accession>A0ABX2FDB4</accession>
<proteinExistence type="predicted"/>
<dbReference type="PROSITE" id="PS51257">
    <property type="entry name" value="PROKAR_LIPOPROTEIN"/>
    <property type="match status" value="1"/>
</dbReference>
<feature type="region of interest" description="Disordered" evidence="1">
    <location>
        <begin position="128"/>
        <end position="148"/>
    </location>
</feature>
<keyword evidence="4" id="KW-1185">Reference proteome</keyword>
<comment type="caution">
    <text evidence="3">The sequence shown here is derived from an EMBL/GenBank/DDBJ whole genome shotgun (WGS) entry which is preliminary data.</text>
</comment>
<gene>
    <name evidence="3" type="ORF">GC106_66230</name>
</gene>
<evidence type="ECO:0000313" key="3">
    <source>
        <dbReference type="EMBL" id="NRN69366.1"/>
    </source>
</evidence>
<dbReference type="Proteomes" id="UP000763557">
    <property type="component" value="Unassembled WGS sequence"/>
</dbReference>
<protein>
    <recommendedName>
        <fullName evidence="5">Lipoprotein</fullName>
    </recommendedName>
</protein>
<sequence>MKRILSVLALLALLGACGSTDNSNQGIASAGGNGSSAPPTSTSQPGDSGEQMQKFAKCMRDNGVDVPDPEPGGGLGNWDESKVDRDSPAFQKAMEACKSFLPGGGDLSKLDPKLVDQVRELTQCLRANGIDVPDPDPNSPTLGMDAMKDIDRDSPAFQKAMEACKDKVPGRFGQ</sequence>